<dbReference type="InterPro" id="IPR017475">
    <property type="entry name" value="EPS_sugar_tfrase"/>
</dbReference>
<name>A0ABV9LXC0_9ALTE</name>
<feature type="transmembrane region" description="Helical" evidence="7">
    <location>
        <begin position="79"/>
        <end position="100"/>
    </location>
</feature>
<proteinExistence type="inferred from homology"/>
<evidence type="ECO:0000256" key="5">
    <source>
        <dbReference type="ARBA" id="ARBA00022989"/>
    </source>
</evidence>
<keyword evidence="3 9" id="KW-0808">Transferase</keyword>
<reference evidence="10" key="1">
    <citation type="journal article" date="2019" name="Int. J. Syst. Evol. Microbiol.">
        <title>The Global Catalogue of Microorganisms (GCM) 10K type strain sequencing project: providing services to taxonomists for standard genome sequencing and annotation.</title>
        <authorList>
            <consortium name="The Broad Institute Genomics Platform"/>
            <consortium name="The Broad Institute Genome Sequencing Center for Infectious Disease"/>
            <person name="Wu L."/>
            <person name="Ma J."/>
        </authorList>
    </citation>
    <scope>NUCLEOTIDE SEQUENCE [LARGE SCALE GENOMIC DNA]</scope>
    <source>
        <strain evidence="10">KACC 12507</strain>
    </source>
</reference>
<dbReference type="Pfam" id="PF02397">
    <property type="entry name" value="Bac_transf"/>
    <property type="match status" value="1"/>
</dbReference>
<dbReference type="Proteomes" id="UP001595897">
    <property type="component" value="Unassembled WGS sequence"/>
</dbReference>
<dbReference type="PANTHER" id="PTHR30576:SF21">
    <property type="entry name" value="UDP-GLUCOSE:UNDECAPRENYL-PHOSPHATE GLUCOSE-1-PHOSPHATE TRANSFERASE"/>
    <property type="match status" value="1"/>
</dbReference>
<comment type="caution">
    <text evidence="9">The sequence shown here is derived from an EMBL/GenBank/DDBJ whole genome shotgun (WGS) entry which is preliminary data.</text>
</comment>
<dbReference type="NCBIfam" id="TIGR03025">
    <property type="entry name" value="EPS_sugtrans"/>
    <property type="match status" value="1"/>
</dbReference>
<evidence type="ECO:0000256" key="6">
    <source>
        <dbReference type="ARBA" id="ARBA00023136"/>
    </source>
</evidence>
<organism evidence="9 10">
    <name type="scientific">Glaciecola siphonariae</name>
    <dbReference type="NCBI Taxonomy" id="521012"/>
    <lineage>
        <taxon>Bacteria</taxon>
        <taxon>Pseudomonadati</taxon>
        <taxon>Pseudomonadota</taxon>
        <taxon>Gammaproteobacteria</taxon>
        <taxon>Alteromonadales</taxon>
        <taxon>Alteromonadaceae</taxon>
        <taxon>Glaciecola</taxon>
    </lineage>
</organism>
<dbReference type="EC" id="2.7.8.31" evidence="9"/>
<dbReference type="Pfam" id="PF13727">
    <property type="entry name" value="CoA_binding_3"/>
    <property type="match status" value="1"/>
</dbReference>
<dbReference type="EMBL" id="JBHSGU010000005">
    <property type="protein sequence ID" value="MFC4700834.1"/>
    <property type="molecule type" value="Genomic_DNA"/>
</dbReference>
<evidence type="ECO:0000313" key="10">
    <source>
        <dbReference type="Proteomes" id="UP001595897"/>
    </source>
</evidence>
<dbReference type="NCBIfam" id="TIGR03023">
    <property type="entry name" value="WcaJ_sugtrans"/>
    <property type="match status" value="1"/>
</dbReference>
<comment type="similarity">
    <text evidence="2">Belongs to the bacterial sugar transferase family.</text>
</comment>
<evidence type="ECO:0000256" key="4">
    <source>
        <dbReference type="ARBA" id="ARBA00022692"/>
    </source>
</evidence>
<keyword evidence="4 7" id="KW-0812">Transmembrane</keyword>
<dbReference type="GO" id="GO:0089702">
    <property type="term" value="F:undecaprenyl-phosphate glucose phosphotransferase activity"/>
    <property type="evidence" value="ECO:0007669"/>
    <property type="project" value="UniProtKB-EC"/>
</dbReference>
<evidence type="ECO:0000256" key="3">
    <source>
        <dbReference type="ARBA" id="ARBA00022679"/>
    </source>
</evidence>
<evidence type="ECO:0000256" key="2">
    <source>
        <dbReference type="ARBA" id="ARBA00006464"/>
    </source>
</evidence>
<dbReference type="RefSeq" id="WP_382408734.1">
    <property type="nucleotide sequence ID" value="NZ_JBHSGU010000005.1"/>
</dbReference>
<feature type="transmembrane region" description="Helical" evidence="7">
    <location>
        <begin position="283"/>
        <end position="304"/>
    </location>
</feature>
<dbReference type="PANTHER" id="PTHR30576">
    <property type="entry name" value="COLANIC BIOSYNTHESIS UDP-GLUCOSE LIPID CARRIER TRANSFERASE"/>
    <property type="match status" value="1"/>
</dbReference>
<keyword evidence="10" id="KW-1185">Reference proteome</keyword>
<keyword evidence="6 7" id="KW-0472">Membrane</keyword>
<feature type="transmembrane region" description="Helical" evidence="7">
    <location>
        <begin position="21"/>
        <end position="41"/>
    </location>
</feature>
<evidence type="ECO:0000256" key="1">
    <source>
        <dbReference type="ARBA" id="ARBA00004141"/>
    </source>
</evidence>
<sequence length="468" mass="53315">MDRIKTGIIKDNSNTFGSVYRLIDICIIHLSIYLSTALYAQPYSREYFMLALLGALGFALIAESFALYRSWRVGTFKEITFYTFVSWALSGALVLIGLFFTKMSDDYSRVVLAIWFVTGFMGLVGWRAVFKKFLHSMRKRGHNTRSIALFGLSEKGIRLAREAQNNPEIGYKLNAVYDDRSIERLDPEYHSLIKGNVEAGIEAARNNQFDVIYIALPIKAQHRIQGMLEAFGDTTATVHVVPDLFMYCLMHGQMAHLGDVQTISVYDNPMSGGVAAIKRLEDILLSVIALAILAIPLLVIASAIKLTSKGPVIFKQDRYGLNGRKIKVWKFRSMKVMENSQVVTQASKDDPRITKLGKFLRRTSLDELPQFINVLKGDMSVIGPRPHAVAHNETYRKLVSFYMLRHKVKPGITGWAQVNGWRGETDSLDKMQKRIEFDLEYIRNWSLWLDFKILVYTVMRSFTDKNAY</sequence>
<feature type="transmembrane region" description="Helical" evidence="7">
    <location>
        <begin position="112"/>
        <end position="130"/>
    </location>
</feature>
<feature type="domain" description="Bacterial sugar transferase" evidence="8">
    <location>
        <begin position="278"/>
        <end position="461"/>
    </location>
</feature>
<evidence type="ECO:0000313" key="9">
    <source>
        <dbReference type="EMBL" id="MFC4700834.1"/>
    </source>
</evidence>
<dbReference type="InterPro" id="IPR017473">
    <property type="entry name" value="Undecaprenyl-P_gluc_Ptfrase"/>
</dbReference>
<keyword evidence="5 7" id="KW-1133">Transmembrane helix</keyword>
<evidence type="ECO:0000259" key="8">
    <source>
        <dbReference type="Pfam" id="PF02397"/>
    </source>
</evidence>
<feature type="transmembrane region" description="Helical" evidence="7">
    <location>
        <begin position="47"/>
        <end position="67"/>
    </location>
</feature>
<evidence type="ECO:0000256" key="7">
    <source>
        <dbReference type="SAM" id="Phobius"/>
    </source>
</evidence>
<accession>A0ABV9LXC0</accession>
<protein>
    <submittedName>
        <fullName evidence="9">Undecaprenyl-phosphate glucose phosphotransferase</fullName>
        <ecNumber evidence="9">2.7.8.31</ecNumber>
    </submittedName>
</protein>
<dbReference type="InterPro" id="IPR003362">
    <property type="entry name" value="Bact_transf"/>
</dbReference>
<comment type="subcellular location">
    <subcellularLocation>
        <location evidence="1">Membrane</location>
        <topology evidence="1">Multi-pass membrane protein</topology>
    </subcellularLocation>
</comment>
<dbReference type="Gene3D" id="3.40.50.720">
    <property type="entry name" value="NAD(P)-binding Rossmann-like Domain"/>
    <property type="match status" value="1"/>
</dbReference>
<gene>
    <name evidence="9" type="ORF">ACFO4O_11740</name>
</gene>